<dbReference type="Proteomes" id="UP001229421">
    <property type="component" value="Unassembled WGS sequence"/>
</dbReference>
<comment type="caution">
    <text evidence="1">The sequence shown here is derived from an EMBL/GenBank/DDBJ whole genome shotgun (WGS) entry which is preliminary data.</text>
</comment>
<reference evidence="1" key="1">
    <citation type="journal article" date="2023" name="bioRxiv">
        <title>Improved chromosome-level genome assembly for marigold (Tagetes erecta).</title>
        <authorList>
            <person name="Jiang F."/>
            <person name="Yuan L."/>
            <person name="Wang S."/>
            <person name="Wang H."/>
            <person name="Xu D."/>
            <person name="Wang A."/>
            <person name="Fan W."/>
        </authorList>
    </citation>
    <scope>NUCLEOTIDE SEQUENCE</scope>
    <source>
        <strain evidence="1">WSJ</strain>
        <tissue evidence="1">Leaf</tissue>
    </source>
</reference>
<dbReference type="AlphaFoldDB" id="A0AAD8KC92"/>
<keyword evidence="2" id="KW-1185">Reference proteome</keyword>
<sequence>MDPHKQVSDQQPRKLASTTKCSVHGINEVIINNGLTTPKPTLEGSAAKESVECTRKVDDQVSNEKKTLNNFSRVSQVAVGRRNII</sequence>
<dbReference type="EMBL" id="JAUHHV010000007">
    <property type="protein sequence ID" value="KAK1417837.1"/>
    <property type="molecule type" value="Genomic_DNA"/>
</dbReference>
<proteinExistence type="predicted"/>
<name>A0AAD8KC92_TARER</name>
<evidence type="ECO:0000313" key="2">
    <source>
        <dbReference type="Proteomes" id="UP001229421"/>
    </source>
</evidence>
<gene>
    <name evidence="1" type="ORF">QVD17_26971</name>
</gene>
<protein>
    <submittedName>
        <fullName evidence="1">Uncharacterized protein</fullName>
    </submittedName>
</protein>
<organism evidence="1 2">
    <name type="scientific">Tagetes erecta</name>
    <name type="common">African marigold</name>
    <dbReference type="NCBI Taxonomy" id="13708"/>
    <lineage>
        <taxon>Eukaryota</taxon>
        <taxon>Viridiplantae</taxon>
        <taxon>Streptophyta</taxon>
        <taxon>Embryophyta</taxon>
        <taxon>Tracheophyta</taxon>
        <taxon>Spermatophyta</taxon>
        <taxon>Magnoliopsida</taxon>
        <taxon>eudicotyledons</taxon>
        <taxon>Gunneridae</taxon>
        <taxon>Pentapetalae</taxon>
        <taxon>asterids</taxon>
        <taxon>campanulids</taxon>
        <taxon>Asterales</taxon>
        <taxon>Asteraceae</taxon>
        <taxon>Asteroideae</taxon>
        <taxon>Heliantheae alliance</taxon>
        <taxon>Tageteae</taxon>
        <taxon>Tagetes</taxon>
    </lineage>
</organism>
<accession>A0AAD8KC92</accession>
<evidence type="ECO:0000313" key="1">
    <source>
        <dbReference type="EMBL" id="KAK1417837.1"/>
    </source>
</evidence>